<reference evidence="10" key="2">
    <citation type="submission" date="2024-06" db="EMBL/GenBank/DDBJ databases">
        <authorList>
            <person name="Petrova K.O."/>
            <person name="Toshchakov S.V."/>
            <person name="Boltjanskaja Y.V."/>
            <person name="Kevbrin V."/>
        </authorList>
    </citation>
    <scope>NUCLEOTIDE SEQUENCE</scope>
    <source>
        <strain evidence="10">Z-910T</strain>
    </source>
</reference>
<organism evidence="10">
    <name type="scientific">Proteinivorax tanatarense</name>
    <dbReference type="NCBI Taxonomy" id="1260629"/>
    <lineage>
        <taxon>Bacteria</taxon>
        <taxon>Bacillati</taxon>
        <taxon>Bacillota</taxon>
        <taxon>Clostridia</taxon>
        <taxon>Eubacteriales</taxon>
        <taxon>Proteinivoracaceae</taxon>
        <taxon>Proteinivorax</taxon>
    </lineage>
</organism>
<reference evidence="10" key="1">
    <citation type="journal article" date="2013" name="Extremophiles">
        <title>Proteinivorax tanatarense gen. nov., sp. nov., an anaerobic, haloalkaliphilic, proteolytic bacterium isolated from a decaying algal bloom, and proposal of Proteinivoraceae fam. nov.</title>
        <authorList>
            <person name="Kevbrin V."/>
            <person name="Boltyanskaya Y."/>
            <person name="Zhilina T."/>
            <person name="Kolganova T."/>
            <person name="Lavrentjeva E."/>
            <person name="Kuznetsov B."/>
        </authorList>
    </citation>
    <scope>NUCLEOTIDE SEQUENCE</scope>
    <source>
        <strain evidence="10">Z-910T</strain>
    </source>
</reference>
<protein>
    <recommendedName>
        <fullName evidence="2 6">Histidine ammonia-lyase</fullName>
        <shortName evidence="6">Histidase</shortName>
        <ecNumber evidence="2 6">4.3.1.3</ecNumber>
    </recommendedName>
</protein>
<dbReference type="HAMAP" id="MF_00229">
    <property type="entry name" value="His_ammonia_lyase"/>
    <property type="match status" value="1"/>
</dbReference>
<proteinExistence type="inferred from homology"/>
<dbReference type="PROSITE" id="PS00488">
    <property type="entry name" value="PAL_HISTIDASE"/>
    <property type="match status" value="1"/>
</dbReference>
<name>A0AAU7VLR9_9FIRM</name>
<evidence type="ECO:0000256" key="5">
    <source>
        <dbReference type="ARBA" id="ARBA00049269"/>
    </source>
</evidence>
<dbReference type="PANTHER" id="PTHR10362">
    <property type="entry name" value="HISTIDINE AMMONIA-LYASE"/>
    <property type="match status" value="1"/>
</dbReference>
<dbReference type="RefSeq" id="WP_350343754.1">
    <property type="nucleotide sequence ID" value="NZ_CP158367.1"/>
</dbReference>
<dbReference type="Gene3D" id="1.10.275.10">
    <property type="entry name" value="Fumarase/aspartase (N-terminal domain)"/>
    <property type="match status" value="1"/>
</dbReference>
<dbReference type="GO" id="GO:0004397">
    <property type="term" value="F:histidine ammonia-lyase activity"/>
    <property type="evidence" value="ECO:0007669"/>
    <property type="project" value="UniProtKB-UniRule"/>
</dbReference>
<dbReference type="FunFam" id="1.10.275.10:FF:000005">
    <property type="entry name" value="Histidine ammonia-lyase"/>
    <property type="match status" value="1"/>
</dbReference>
<gene>
    <name evidence="6 10" type="primary">hutH</name>
    <name evidence="10" type="ORF">PRVXT_000100</name>
</gene>
<dbReference type="InterPro" id="IPR024083">
    <property type="entry name" value="Fumarase/histidase_N"/>
</dbReference>
<dbReference type="InterPro" id="IPR008948">
    <property type="entry name" value="L-Aspartase-like"/>
</dbReference>
<evidence type="ECO:0000256" key="1">
    <source>
        <dbReference type="ARBA" id="ARBA00005113"/>
    </source>
</evidence>
<sequence>MEKVKLDGQSLMIEDVIAVVLGNKKVELSQQGKEQVNKSREYVDQLIKDEKVVYGITTGFGKFSDTFIQQQDTGTLQHNLIVSHACGVGKPFSREVVRGMMLLRANSLSSGYSGIHFDTLNLLIEMLNRGVTPYIPSQGSLGASGDLVPLAHMALVLLGKGKAYVNEELLEGLEALNKVGLSPIKLRAKEGLALINGTQAMTSCGVLAIHHTNQIKKLADIIAAMTLEAYEGIIDAFDEKVAKIRKHKGQEESAENIRGILKDSHLVTKQGQLRVQDPYTLRCVAQVHGGSREAIKYVENVVTNEVNAVTDNPLIFSEENQVISGGNFHGQPMAIALDTLAIATSELANISERRIERLVNPQLSGLPAFLTERGGLNSGFMIPQYTAASLVSENKVLSHPASVDSIPSSANQEDHVSMGTTAARKALQVVENTYNVLAIELMSAIQALDFRDTSKMSKITRLVYQIARDEVPMLKEDRELHIDMNKLTNLLKNDVLKQVEKNIKLK</sequence>
<dbReference type="GO" id="GO:0006548">
    <property type="term" value="P:L-histidine catabolic process"/>
    <property type="evidence" value="ECO:0007669"/>
    <property type="project" value="UniProtKB-UniRule"/>
</dbReference>
<dbReference type="NCBIfam" id="TIGR01225">
    <property type="entry name" value="hutH"/>
    <property type="match status" value="1"/>
</dbReference>
<evidence type="ECO:0000256" key="9">
    <source>
        <dbReference type="RuleBase" id="RU004480"/>
    </source>
</evidence>
<evidence type="ECO:0000313" key="10">
    <source>
        <dbReference type="EMBL" id="XBX75007.1"/>
    </source>
</evidence>
<dbReference type="InterPro" id="IPR005921">
    <property type="entry name" value="HutH"/>
</dbReference>
<dbReference type="CDD" id="cd00332">
    <property type="entry name" value="PAL-HAL"/>
    <property type="match status" value="1"/>
</dbReference>
<dbReference type="EMBL" id="CP158367">
    <property type="protein sequence ID" value="XBX75007.1"/>
    <property type="molecule type" value="Genomic_DNA"/>
</dbReference>
<comment type="similarity">
    <text evidence="6 7">Belongs to the PAL/histidase family.</text>
</comment>
<dbReference type="GO" id="GO:0005737">
    <property type="term" value="C:cytoplasm"/>
    <property type="evidence" value="ECO:0007669"/>
    <property type="project" value="UniProtKB-SubCell"/>
</dbReference>
<keyword evidence="3 6" id="KW-0369">Histidine metabolism</keyword>
<dbReference type="FunFam" id="1.20.200.10:FF:000003">
    <property type="entry name" value="Histidine ammonia-lyase"/>
    <property type="match status" value="1"/>
</dbReference>
<dbReference type="AlphaFoldDB" id="A0AAU7VLR9"/>
<evidence type="ECO:0000256" key="2">
    <source>
        <dbReference type="ARBA" id="ARBA00012994"/>
    </source>
</evidence>
<dbReference type="SUPFAM" id="SSF48557">
    <property type="entry name" value="L-aspartase-like"/>
    <property type="match status" value="1"/>
</dbReference>
<dbReference type="InterPro" id="IPR022313">
    <property type="entry name" value="Phe/His_NH3-lyase_AS"/>
</dbReference>
<keyword evidence="4 6" id="KW-0456">Lyase</keyword>
<keyword evidence="6" id="KW-0963">Cytoplasm</keyword>
<comment type="catalytic activity">
    <reaction evidence="5 6 8">
        <text>L-histidine = trans-urocanate + NH4(+)</text>
        <dbReference type="Rhea" id="RHEA:21232"/>
        <dbReference type="ChEBI" id="CHEBI:17771"/>
        <dbReference type="ChEBI" id="CHEBI:28938"/>
        <dbReference type="ChEBI" id="CHEBI:57595"/>
        <dbReference type="EC" id="4.3.1.3"/>
    </reaction>
</comment>
<feature type="modified residue" description="2,3-didehydroalanine (Ser)" evidence="6">
    <location>
        <position position="144"/>
    </location>
</feature>
<dbReference type="Gene3D" id="1.20.200.10">
    <property type="entry name" value="Fumarase/aspartase (Central domain)"/>
    <property type="match status" value="1"/>
</dbReference>
<evidence type="ECO:0000256" key="4">
    <source>
        <dbReference type="ARBA" id="ARBA00023239"/>
    </source>
</evidence>
<evidence type="ECO:0000256" key="6">
    <source>
        <dbReference type="HAMAP-Rule" id="MF_00229"/>
    </source>
</evidence>
<evidence type="ECO:0000256" key="3">
    <source>
        <dbReference type="ARBA" id="ARBA00022808"/>
    </source>
</evidence>
<evidence type="ECO:0000256" key="8">
    <source>
        <dbReference type="RuleBase" id="RU004479"/>
    </source>
</evidence>
<dbReference type="NCBIfam" id="NF006871">
    <property type="entry name" value="PRK09367.1"/>
    <property type="match status" value="1"/>
</dbReference>
<comment type="PTM">
    <text evidence="6">Contains an active site 4-methylidene-imidazol-5-one (MIO), which is formed autocatalytically by cyclization and dehydration of residues Ala-Ser-Gly.</text>
</comment>
<comment type="subcellular location">
    <subcellularLocation>
        <location evidence="6 9">Cytoplasm</location>
    </subcellularLocation>
</comment>
<comment type="pathway">
    <text evidence="1 6 8">Amino-acid degradation; L-histidine degradation into L-glutamate; N-formimidoyl-L-glutamate from L-histidine: step 1/3.</text>
</comment>
<evidence type="ECO:0000256" key="7">
    <source>
        <dbReference type="RuleBase" id="RU003954"/>
    </source>
</evidence>
<feature type="cross-link" description="5-imidazolinone (Ala-Gly)" evidence="6">
    <location>
        <begin position="143"/>
        <end position="145"/>
    </location>
</feature>
<accession>A0AAU7VLR9</accession>
<dbReference type="Pfam" id="PF00221">
    <property type="entry name" value="Lyase_aromatic"/>
    <property type="match status" value="1"/>
</dbReference>
<dbReference type="InterPro" id="IPR001106">
    <property type="entry name" value="Aromatic_Lyase"/>
</dbReference>
<dbReference type="EC" id="4.3.1.3" evidence="2 6"/>